<dbReference type="GO" id="GO:0004386">
    <property type="term" value="F:helicase activity"/>
    <property type="evidence" value="ECO:0007669"/>
    <property type="project" value="UniProtKB-KW"/>
</dbReference>
<keyword evidence="2" id="KW-0067">ATP-binding</keyword>
<protein>
    <submittedName>
        <fullName evidence="2">ATP-dependent DNA helicase</fullName>
    </submittedName>
</protein>
<organism evidence="2 3">
    <name type="scientific">Candidatus Thiomargarita nelsonii</name>
    <dbReference type="NCBI Taxonomy" id="1003181"/>
    <lineage>
        <taxon>Bacteria</taxon>
        <taxon>Pseudomonadati</taxon>
        <taxon>Pseudomonadota</taxon>
        <taxon>Gammaproteobacteria</taxon>
        <taxon>Thiotrichales</taxon>
        <taxon>Thiotrichaceae</taxon>
        <taxon>Thiomargarita</taxon>
    </lineage>
</organism>
<gene>
    <name evidence="2" type="ORF">PN36_06280</name>
</gene>
<evidence type="ECO:0000313" key="2">
    <source>
        <dbReference type="EMBL" id="TGO03438.1"/>
    </source>
</evidence>
<keyword evidence="3" id="KW-1185">Reference proteome</keyword>
<dbReference type="Gene3D" id="3.30.950.30">
    <property type="entry name" value="Schlafen, AAA domain"/>
    <property type="match status" value="1"/>
</dbReference>
<dbReference type="InterPro" id="IPR038461">
    <property type="entry name" value="Schlafen_AlbA_2_dom_sf"/>
</dbReference>
<dbReference type="Pfam" id="PF04326">
    <property type="entry name" value="SLFN_AlbA_2"/>
    <property type="match status" value="1"/>
</dbReference>
<keyword evidence="2" id="KW-0378">Hydrolase</keyword>
<evidence type="ECO:0000313" key="3">
    <source>
        <dbReference type="Proteomes" id="UP000030428"/>
    </source>
</evidence>
<dbReference type="Proteomes" id="UP000030428">
    <property type="component" value="Unassembled WGS sequence"/>
</dbReference>
<sequence>MPLTALKTKIQNGEDSYTQFKVNITNSDKLAEELVAFSNARGGLLIIGIDDNGVVVGVADKDIRRLNQLIGNVINDNVTPPIYPLVTIENIQNKKLLVIEVEEGVSKPYSTNKGIYLTKAGSDKRKVSPDELRRLFAQSKKLYADEEILPKTDRMDLNIELFYQFVANEDSDIYEGLKSNDLNLETILNNYNIMEGTHLTLAGNLIFGMMPQKFSPSFYIDCIYIVGDDISSNHYLSEKRLKGTFKTLYEDSRRFIVSQLKHTQVEEDFNSNGKLEIDEIVLSELIINAMIHRDYHINAPIKIIMFDDRVEIINPGKLTNSLTVDKIKRGISIHRNPILNSIARYVLKYSGRGSGIKRVLRTNPNVEFINDIEKEEFRCIIPRY</sequence>
<dbReference type="AlphaFoldDB" id="A0A4E0QSA0"/>
<dbReference type="InterPro" id="IPR007421">
    <property type="entry name" value="Schlafen_AlbA_2_dom"/>
</dbReference>
<comment type="caution">
    <text evidence="2">The sequence shown here is derived from an EMBL/GenBank/DDBJ whole genome shotgun (WGS) entry which is preliminary data.</text>
</comment>
<feature type="domain" description="Schlafen AlbA-2" evidence="1">
    <location>
        <begin position="14"/>
        <end position="127"/>
    </location>
</feature>
<dbReference type="Pfam" id="PF13749">
    <property type="entry name" value="HATPase_c_4"/>
    <property type="match status" value="1"/>
</dbReference>
<keyword evidence="2" id="KW-0347">Helicase</keyword>
<keyword evidence="2" id="KW-0547">Nucleotide-binding</keyword>
<proteinExistence type="predicted"/>
<name>A0A4E0QSA0_9GAMM</name>
<reference evidence="2 3" key="1">
    <citation type="journal article" date="2016" name="Front. Microbiol.">
        <title>Single-Cell (Meta-)Genomics of a Dimorphic Candidatus Thiomargarita nelsonii Reveals Genomic Plasticity.</title>
        <authorList>
            <person name="Flood B.E."/>
            <person name="Fliss P."/>
            <person name="Jones D.S."/>
            <person name="Dick G.J."/>
            <person name="Jain S."/>
            <person name="Kaster A.K."/>
            <person name="Winkel M."/>
            <person name="Mussmann M."/>
            <person name="Bailey J."/>
        </authorList>
    </citation>
    <scope>NUCLEOTIDE SEQUENCE [LARGE SCALE GENOMIC DNA]</scope>
    <source>
        <strain evidence="2">Hydrate Ridge</strain>
    </source>
</reference>
<accession>A0A4E0QSA0</accession>
<dbReference type="PANTHER" id="PTHR30595">
    <property type="entry name" value="GLPR-RELATED TRANSCRIPTIONAL REPRESSOR"/>
    <property type="match status" value="1"/>
</dbReference>
<dbReference type="InterPro" id="IPR038475">
    <property type="entry name" value="RecG_C_sf"/>
</dbReference>
<evidence type="ECO:0000259" key="1">
    <source>
        <dbReference type="Pfam" id="PF04326"/>
    </source>
</evidence>
<dbReference type="EMBL" id="JSZA02000018">
    <property type="protein sequence ID" value="TGO03438.1"/>
    <property type="molecule type" value="Genomic_DNA"/>
</dbReference>
<dbReference type="Gene3D" id="3.30.565.60">
    <property type="match status" value="1"/>
</dbReference>
<dbReference type="PANTHER" id="PTHR30595:SF6">
    <property type="entry name" value="SCHLAFEN ALBA-2 DOMAIN-CONTAINING PROTEIN"/>
    <property type="match status" value="1"/>
</dbReference>